<dbReference type="Proteomes" id="UP001382955">
    <property type="component" value="Unassembled WGS sequence"/>
</dbReference>
<accession>A0ABU8ZSX5</accession>
<dbReference type="RefSeq" id="WP_340495470.1">
    <property type="nucleotide sequence ID" value="NZ_JAOSIK010000028.1"/>
</dbReference>
<reference evidence="4 5" key="1">
    <citation type="journal article" date="2023" name="Int. J. Syst. Evol. Microbiol.">
        <title>The observation of taxonomic boundaries for the 16SrII and 16SrXXV phytoplasmas using genome-based delimitation.</title>
        <authorList>
            <person name="Rodrigues Jardim B."/>
            <person name="Tran-Nguyen L.T.T."/>
            <person name="Gambley C."/>
            <person name="Al-Sadi A.M."/>
            <person name="Al-Subhi A.M."/>
            <person name="Foissac X."/>
            <person name="Salar P."/>
            <person name="Cai H."/>
            <person name="Yang J.Y."/>
            <person name="Davis R."/>
            <person name="Jones L."/>
            <person name="Rodoni B."/>
            <person name="Constable F.E."/>
        </authorList>
    </citation>
    <scope>NUCLEOTIDE SEQUENCE [LARGE SCALE GENOMIC DNA]</scope>
    <source>
        <strain evidence="4">BAWM-322</strain>
    </source>
</reference>
<evidence type="ECO:0000313" key="4">
    <source>
        <dbReference type="EMBL" id="MEK0312090.1"/>
    </source>
</evidence>
<evidence type="ECO:0000256" key="1">
    <source>
        <dbReference type="SAM" id="Coils"/>
    </source>
</evidence>
<comment type="caution">
    <text evidence="4">The sequence shown here is derived from an EMBL/GenBank/DDBJ whole genome shotgun (WGS) entry which is preliminary data.</text>
</comment>
<keyword evidence="5" id="KW-1185">Reference proteome</keyword>
<evidence type="ECO:0000256" key="2">
    <source>
        <dbReference type="SAM" id="MobiDB-lite"/>
    </source>
</evidence>
<name>A0ABU8ZSX5_9MOLU</name>
<organism evidence="4 5">
    <name type="scientific">Candidatus Phytoplasma fabacearum</name>
    <dbReference type="NCBI Taxonomy" id="2982628"/>
    <lineage>
        <taxon>Bacteria</taxon>
        <taxon>Bacillati</taxon>
        <taxon>Mycoplasmatota</taxon>
        <taxon>Mollicutes</taxon>
        <taxon>Acholeplasmatales</taxon>
        <taxon>Acholeplasmataceae</taxon>
        <taxon>Candidatus Phytoplasma</taxon>
        <taxon>16SrII (Peanut WB group)</taxon>
    </lineage>
</organism>
<sequence length="286" mass="33667">MNKKNFLQKYFIEIMVILLLGIAIMIMIHKNHHGTSQAQPPLSSWDSEKETLESEETEIKNPLSNRPKRSVEEQPIPKIKTTAARLEQIKNYLFTEPANLSLLPTDLSEREQEEINKLKNSWGLDLGYLNEKKGDIKEEQNKCDEYQSQLNIIPPQIKSFEQQKLALEKQLETKRKEVEIKKEEQKQFKYFLPNLTEELRTSKQKKYNLLQAEIDKLQAEISEIVGKIGKIKVQIGILKNKQEKYQDMLTRAEKAKKESEERYEFIEKEYKNSILSELNSLYEISY</sequence>
<evidence type="ECO:0000256" key="3">
    <source>
        <dbReference type="SAM" id="Phobius"/>
    </source>
</evidence>
<feature type="compositionally biased region" description="Polar residues" evidence="2">
    <location>
        <begin position="34"/>
        <end position="45"/>
    </location>
</feature>
<dbReference type="Gene3D" id="1.10.287.1490">
    <property type="match status" value="1"/>
</dbReference>
<proteinExistence type="predicted"/>
<keyword evidence="3" id="KW-0812">Transmembrane</keyword>
<keyword evidence="3" id="KW-0472">Membrane</keyword>
<feature type="region of interest" description="Disordered" evidence="2">
    <location>
        <begin position="34"/>
        <end position="74"/>
    </location>
</feature>
<dbReference type="EMBL" id="JAOSIK010000028">
    <property type="protein sequence ID" value="MEK0312090.1"/>
    <property type="molecule type" value="Genomic_DNA"/>
</dbReference>
<protein>
    <submittedName>
        <fullName evidence="4">Effector</fullName>
    </submittedName>
</protein>
<keyword evidence="1" id="KW-0175">Coiled coil</keyword>
<feature type="coiled-coil region" evidence="1">
    <location>
        <begin position="129"/>
        <end position="269"/>
    </location>
</feature>
<feature type="transmembrane region" description="Helical" evidence="3">
    <location>
        <begin position="12"/>
        <end position="29"/>
    </location>
</feature>
<keyword evidence="3" id="KW-1133">Transmembrane helix</keyword>
<gene>
    <name evidence="4" type="ORF">OC725_02315</name>
</gene>
<evidence type="ECO:0000313" key="5">
    <source>
        <dbReference type="Proteomes" id="UP001382955"/>
    </source>
</evidence>